<comment type="caution">
    <text evidence="2">The sequence shown here is derived from an EMBL/GenBank/DDBJ whole genome shotgun (WGS) entry which is preliminary data.</text>
</comment>
<organism evidence="2 3">
    <name type="scientific">Ensete ventricosum</name>
    <name type="common">Abyssinian banana</name>
    <name type="synonym">Musa ensete</name>
    <dbReference type="NCBI Taxonomy" id="4639"/>
    <lineage>
        <taxon>Eukaryota</taxon>
        <taxon>Viridiplantae</taxon>
        <taxon>Streptophyta</taxon>
        <taxon>Embryophyta</taxon>
        <taxon>Tracheophyta</taxon>
        <taxon>Spermatophyta</taxon>
        <taxon>Magnoliopsida</taxon>
        <taxon>Liliopsida</taxon>
        <taxon>Zingiberales</taxon>
        <taxon>Musaceae</taxon>
        <taxon>Ensete</taxon>
    </lineage>
</organism>
<proteinExistence type="predicted"/>
<evidence type="ECO:0000256" key="1">
    <source>
        <dbReference type="SAM" id="MobiDB-lite"/>
    </source>
</evidence>
<gene>
    <name evidence="2" type="ORF">OPV22_007471</name>
</gene>
<dbReference type="Proteomes" id="UP001222027">
    <property type="component" value="Unassembled WGS sequence"/>
</dbReference>
<name>A0AAV8RT73_ENSVE</name>
<dbReference type="EMBL" id="JAQQAF010000002">
    <property type="protein sequence ID" value="KAJ8506585.1"/>
    <property type="molecule type" value="Genomic_DNA"/>
</dbReference>
<reference evidence="2 3" key="1">
    <citation type="submission" date="2022-12" db="EMBL/GenBank/DDBJ databases">
        <title>Chromosome-scale assembly of the Ensete ventricosum genome.</title>
        <authorList>
            <person name="Dussert Y."/>
            <person name="Stocks J."/>
            <person name="Wendawek A."/>
            <person name="Woldeyes F."/>
            <person name="Nichols R.A."/>
            <person name="Borrell J.S."/>
        </authorList>
    </citation>
    <scope>NUCLEOTIDE SEQUENCE [LARGE SCALE GENOMIC DNA]</scope>
    <source>
        <strain evidence="3">cv. Maze</strain>
        <tissue evidence="2">Seeds</tissue>
    </source>
</reference>
<dbReference type="AlphaFoldDB" id="A0AAV8RT73"/>
<protein>
    <submittedName>
        <fullName evidence="2">Uncharacterized protein</fullName>
    </submittedName>
</protein>
<keyword evidence="3" id="KW-1185">Reference proteome</keyword>
<sequence length="92" mass="10017">MVRATARVREVISLEASPSKTGCPLRLAAGRKSETRSVSLEDWWSSLFGCRNKERGPELEVISLEASPSKTGGPLRLAAGIKSEDQNSRSFL</sequence>
<feature type="compositionally biased region" description="Basic and acidic residues" evidence="1">
    <location>
        <begin position="82"/>
        <end position="92"/>
    </location>
</feature>
<evidence type="ECO:0000313" key="3">
    <source>
        <dbReference type="Proteomes" id="UP001222027"/>
    </source>
</evidence>
<evidence type="ECO:0000313" key="2">
    <source>
        <dbReference type="EMBL" id="KAJ8506585.1"/>
    </source>
</evidence>
<accession>A0AAV8RT73</accession>
<feature type="region of interest" description="Disordered" evidence="1">
    <location>
        <begin position="68"/>
        <end position="92"/>
    </location>
</feature>